<evidence type="ECO:0000256" key="1">
    <source>
        <dbReference type="PROSITE-ProRule" id="PRU00042"/>
    </source>
</evidence>
<evidence type="ECO:0000313" key="5">
    <source>
        <dbReference type="Proteomes" id="UP001558652"/>
    </source>
</evidence>
<accession>A0ABD0XW82</accession>
<dbReference type="EMBL" id="JBFDAA010000020">
    <property type="protein sequence ID" value="KAL1115107.1"/>
    <property type="molecule type" value="Genomic_DNA"/>
</dbReference>
<evidence type="ECO:0000259" key="3">
    <source>
        <dbReference type="PROSITE" id="PS50157"/>
    </source>
</evidence>
<dbReference type="PROSITE" id="PS50157">
    <property type="entry name" value="ZINC_FINGER_C2H2_2"/>
    <property type="match status" value="1"/>
</dbReference>
<evidence type="ECO:0000256" key="2">
    <source>
        <dbReference type="SAM" id="MobiDB-lite"/>
    </source>
</evidence>
<reference evidence="4 5" key="1">
    <citation type="submission" date="2024-07" db="EMBL/GenBank/DDBJ databases">
        <title>Chromosome-level genome assembly of the water stick insect Ranatra chinensis (Heteroptera: Nepidae).</title>
        <authorList>
            <person name="Liu X."/>
        </authorList>
    </citation>
    <scope>NUCLEOTIDE SEQUENCE [LARGE SCALE GENOMIC DNA]</scope>
    <source>
        <strain evidence="4">Cailab_2021Rc</strain>
        <tissue evidence="4">Muscle</tissue>
    </source>
</reference>
<organism evidence="4 5">
    <name type="scientific">Ranatra chinensis</name>
    <dbReference type="NCBI Taxonomy" id="642074"/>
    <lineage>
        <taxon>Eukaryota</taxon>
        <taxon>Metazoa</taxon>
        <taxon>Ecdysozoa</taxon>
        <taxon>Arthropoda</taxon>
        <taxon>Hexapoda</taxon>
        <taxon>Insecta</taxon>
        <taxon>Pterygota</taxon>
        <taxon>Neoptera</taxon>
        <taxon>Paraneoptera</taxon>
        <taxon>Hemiptera</taxon>
        <taxon>Heteroptera</taxon>
        <taxon>Panheteroptera</taxon>
        <taxon>Nepomorpha</taxon>
        <taxon>Nepidae</taxon>
        <taxon>Ranatrinae</taxon>
        <taxon>Ranatra</taxon>
    </lineage>
</organism>
<evidence type="ECO:0000313" key="4">
    <source>
        <dbReference type="EMBL" id="KAL1115107.1"/>
    </source>
</evidence>
<gene>
    <name evidence="4" type="ORF">AAG570_007138</name>
</gene>
<keyword evidence="1" id="KW-0862">Zinc</keyword>
<dbReference type="Proteomes" id="UP001558652">
    <property type="component" value="Unassembled WGS sequence"/>
</dbReference>
<feature type="compositionally biased region" description="Basic and acidic residues" evidence="2">
    <location>
        <begin position="329"/>
        <end position="343"/>
    </location>
</feature>
<dbReference type="PROSITE" id="PS00028">
    <property type="entry name" value="ZINC_FINGER_C2H2_1"/>
    <property type="match status" value="1"/>
</dbReference>
<comment type="caution">
    <text evidence="4">The sequence shown here is derived from an EMBL/GenBank/DDBJ whole genome shotgun (WGS) entry which is preliminary data.</text>
</comment>
<sequence length="343" mass="37848">MASKRRNMFLENKKQETTEIGTCNLSSFCDSHQRTRWHHQWEWSCAECGKPFSQRRYMERHQVSACHKYKTSLARTSSLGAVHRYLEASARGGSGDAPRVGSPFWDITATPITGEAARRKVIVSGSSKAKAAQRPEGSQDKITEAAKDALEAPPTQTLPEAPPSEILVEEEEEDLNWSALPLEPCEVVVEEVPDVPGWWNNPVPPRKEAPAILVDQASDRGTATVKSYQHHQCIILDRSHNRPLTVGDPHGVVVSVCDYHAEGPGFDSLTAGARREPEPKRVDPFCVKEEECGATKTTYPATPLWARRVGTTQQGAAPKPADADLSSSRSEEDNAPDVDRPHE</sequence>
<protein>
    <recommendedName>
        <fullName evidence="3">C2H2-type domain-containing protein</fullName>
    </recommendedName>
</protein>
<feature type="region of interest" description="Disordered" evidence="2">
    <location>
        <begin position="303"/>
        <end position="343"/>
    </location>
</feature>
<dbReference type="GO" id="GO:0008270">
    <property type="term" value="F:zinc ion binding"/>
    <property type="evidence" value="ECO:0007669"/>
    <property type="project" value="UniProtKB-KW"/>
</dbReference>
<keyword evidence="5" id="KW-1185">Reference proteome</keyword>
<keyword evidence="1" id="KW-0479">Metal-binding</keyword>
<feature type="domain" description="C2H2-type" evidence="3">
    <location>
        <begin position="43"/>
        <end position="72"/>
    </location>
</feature>
<name>A0ABD0XW82_9HEMI</name>
<dbReference type="AlphaFoldDB" id="A0ABD0XW82"/>
<keyword evidence="1" id="KW-0863">Zinc-finger</keyword>
<dbReference type="InterPro" id="IPR013087">
    <property type="entry name" value="Znf_C2H2_type"/>
</dbReference>
<proteinExistence type="predicted"/>